<proteinExistence type="predicted"/>
<sequence length="112" mass="12840">MASPSPTGNSFSTFATIISLWNFPITAPVTHHIKSPLALRVPLQELWELATFWVGFGSKGPSNKRVYDILNGEHENKKVRFCYSLDWILLQREYTVATHVSSYRQKIVMEEI</sequence>
<comment type="caution">
    <text evidence="1">The sequence shown here is derived from an EMBL/GenBank/DDBJ whole genome shotgun (WGS) entry which is preliminary data.</text>
</comment>
<evidence type="ECO:0000313" key="2">
    <source>
        <dbReference type="Proteomes" id="UP000708208"/>
    </source>
</evidence>
<dbReference type="AlphaFoldDB" id="A0A8J2JCL2"/>
<organism evidence="1 2">
    <name type="scientific">Allacma fusca</name>
    <dbReference type="NCBI Taxonomy" id="39272"/>
    <lineage>
        <taxon>Eukaryota</taxon>
        <taxon>Metazoa</taxon>
        <taxon>Ecdysozoa</taxon>
        <taxon>Arthropoda</taxon>
        <taxon>Hexapoda</taxon>
        <taxon>Collembola</taxon>
        <taxon>Symphypleona</taxon>
        <taxon>Sminthuridae</taxon>
        <taxon>Allacma</taxon>
    </lineage>
</organism>
<reference evidence="1" key="1">
    <citation type="submission" date="2021-06" db="EMBL/GenBank/DDBJ databases">
        <authorList>
            <person name="Hodson N. C."/>
            <person name="Mongue J. A."/>
            <person name="Jaron S. K."/>
        </authorList>
    </citation>
    <scope>NUCLEOTIDE SEQUENCE</scope>
</reference>
<gene>
    <name evidence="1" type="ORF">AFUS01_LOCUS4916</name>
</gene>
<accession>A0A8J2JCL2</accession>
<evidence type="ECO:0000313" key="1">
    <source>
        <dbReference type="EMBL" id="CAG7709934.1"/>
    </source>
</evidence>
<dbReference type="Proteomes" id="UP000708208">
    <property type="component" value="Unassembled WGS sequence"/>
</dbReference>
<protein>
    <submittedName>
        <fullName evidence="1">Uncharacterized protein</fullName>
    </submittedName>
</protein>
<dbReference type="EMBL" id="CAJVCH010031047">
    <property type="protein sequence ID" value="CAG7709934.1"/>
    <property type="molecule type" value="Genomic_DNA"/>
</dbReference>
<name>A0A8J2JCL2_9HEXA</name>
<keyword evidence="2" id="KW-1185">Reference proteome</keyword>